<feature type="transmembrane region" description="Helical" evidence="1">
    <location>
        <begin position="34"/>
        <end position="54"/>
    </location>
</feature>
<keyword evidence="1" id="KW-0812">Transmembrane</keyword>
<keyword evidence="1" id="KW-0472">Membrane</keyword>
<keyword evidence="1" id="KW-1133">Transmembrane helix</keyword>
<gene>
    <name evidence="2" type="ORF">F1C12_15340</name>
</gene>
<organism evidence="2 3">
    <name type="scientific">Leifsonia shinshuensis</name>
    <dbReference type="NCBI Taxonomy" id="150026"/>
    <lineage>
        <taxon>Bacteria</taxon>
        <taxon>Bacillati</taxon>
        <taxon>Actinomycetota</taxon>
        <taxon>Actinomycetes</taxon>
        <taxon>Micrococcales</taxon>
        <taxon>Microbacteriaceae</taxon>
        <taxon>Leifsonia</taxon>
    </lineage>
</organism>
<name>A0A7G6YCY5_9MICO</name>
<dbReference type="EMBL" id="CP043641">
    <property type="protein sequence ID" value="QNE36350.1"/>
    <property type="molecule type" value="Genomic_DNA"/>
</dbReference>
<accession>A0A7G6YCY5</accession>
<sequence length="60" mass="6474">MGDVIAFILCFLLFLVGLFLLGLADTLPAWQGLVFFAGIVCVALSFGIPVHLLGHSELKR</sequence>
<dbReference type="AlphaFoldDB" id="A0A7G6YCY5"/>
<evidence type="ECO:0000256" key="1">
    <source>
        <dbReference type="SAM" id="Phobius"/>
    </source>
</evidence>
<evidence type="ECO:0000313" key="3">
    <source>
        <dbReference type="Proteomes" id="UP000515511"/>
    </source>
</evidence>
<dbReference type="KEGG" id="lse:F1C12_15340"/>
<dbReference type="Proteomes" id="UP000515511">
    <property type="component" value="Chromosome"/>
</dbReference>
<reference evidence="3" key="1">
    <citation type="submission" date="2019-09" db="EMBL/GenBank/DDBJ databases">
        <title>Antimicrobial potential of Antarctic Bacteria.</title>
        <authorList>
            <person name="Benaud N."/>
            <person name="Edwards R.J."/>
            <person name="Ferrari B.C."/>
        </authorList>
    </citation>
    <scope>NUCLEOTIDE SEQUENCE [LARGE SCALE GENOMIC DNA]</scope>
    <source>
        <strain evidence="3">INR9</strain>
    </source>
</reference>
<proteinExistence type="predicted"/>
<protein>
    <submittedName>
        <fullName evidence="2">Uncharacterized protein</fullName>
    </submittedName>
</protein>
<evidence type="ECO:0000313" key="2">
    <source>
        <dbReference type="EMBL" id="QNE36350.1"/>
    </source>
</evidence>
<dbReference type="RefSeq" id="WP_185275784.1">
    <property type="nucleotide sequence ID" value="NZ_CP043641.1"/>
</dbReference>